<keyword evidence="7" id="KW-1185">Reference proteome</keyword>
<keyword evidence="1 4" id="KW-0805">Transcription regulation</keyword>
<dbReference type="SUPFAM" id="SSF47413">
    <property type="entry name" value="lambda repressor-like DNA-binding domains"/>
    <property type="match status" value="1"/>
</dbReference>
<keyword evidence="2 4" id="KW-0238">DNA-binding</keyword>
<dbReference type="Pfam" id="PF01381">
    <property type="entry name" value="HTH_3"/>
    <property type="match status" value="1"/>
</dbReference>
<dbReference type="STRING" id="523846.Mfer_0667"/>
<dbReference type="InterPro" id="IPR059051">
    <property type="entry name" value="MTH_967_PDDEXK"/>
</dbReference>
<keyword evidence="3 4" id="KW-0804">Transcription</keyword>
<dbReference type="InterPro" id="IPR010982">
    <property type="entry name" value="Lambda_DNA-bd_dom_sf"/>
</dbReference>
<dbReference type="GO" id="GO:0003700">
    <property type="term" value="F:DNA-binding transcription factor activity"/>
    <property type="evidence" value="ECO:0007669"/>
    <property type="project" value="UniProtKB-UniRule"/>
</dbReference>
<sequence>MESRVKLIEDMYNFFIDQGFEVSRIYERSCFDFLARKELLLLLLKVLVNINSFNEIQANEMKKVASNLLASPFLVGIRSKDKPLEDGVIYTRYGIPASSVNTLKRIIAEGEYPEIFADRGGYYVNIDGRKLRRVREKLGLSLKDLADHINVSRESIYKYERGLGRMSLDVALALEKYLGCKITFSIDVFQVPENLKYENKNKIKFSRFSFIKTGRTPFDALANFGKKRNETLITGLEKNRSESRLLKLASSLKDISLVAGSLAAFIMKSENVKESLKGVPVIRQYEIEDIDTPAELLKLVRERKEYT</sequence>
<accession>E3GYT4</accession>
<dbReference type="GO" id="GO:0003677">
    <property type="term" value="F:DNA binding"/>
    <property type="evidence" value="ECO:0007669"/>
    <property type="project" value="UniProtKB-KW"/>
</dbReference>
<dbReference type="Gene3D" id="1.10.260.40">
    <property type="entry name" value="lambda repressor-like DNA-binding domains"/>
    <property type="match status" value="1"/>
</dbReference>
<dbReference type="CDD" id="cd00093">
    <property type="entry name" value="HTH_XRE"/>
    <property type="match status" value="1"/>
</dbReference>
<reference evidence="6 7" key="1">
    <citation type="journal article" date="2010" name="Stand. Genomic Sci.">
        <title>Complete genome sequence of Methanothermus fervidus type strain (V24S).</title>
        <authorList>
            <person name="Anderson I."/>
            <person name="Djao O.D."/>
            <person name="Misra M."/>
            <person name="Chertkov O."/>
            <person name="Nolan M."/>
            <person name="Lucas S."/>
            <person name="Lapidus A."/>
            <person name="Del Rio T.G."/>
            <person name="Tice H."/>
            <person name="Cheng J.F."/>
            <person name="Tapia R."/>
            <person name="Han C."/>
            <person name="Goodwin L."/>
            <person name="Pitluck S."/>
            <person name="Liolios K."/>
            <person name="Ivanova N."/>
            <person name="Mavromatis K."/>
            <person name="Mikhailova N."/>
            <person name="Pati A."/>
            <person name="Brambilla E."/>
            <person name="Chen A."/>
            <person name="Palaniappan K."/>
            <person name="Land M."/>
            <person name="Hauser L."/>
            <person name="Chang Y.J."/>
            <person name="Jeffries C.D."/>
            <person name="Sikorski J."/>
            <person name="Spring S."/>
            <person name="Rohde M."/>
            <person name="Eichinger K."/>
            <person name="Huber H."/>
            <person name="Wirth R."/>
            <person name="Goker M."/>
            <person name="Detter J.C."/>
            <person name="Woyke T."/>
            <person name="Bristow J."/>
            <person name="Eisen J.A."/>
            <person name="Markowitz V."/>
            <person name="Hugenholtz P."/>
            <person name="Klenk H.P."/>
            <person name="Kyrpides N.C."/>
        </authorList>
    </citation>
    <scope>NUCLEOTIDE SEQUENCE [LARGE SCALE GENOMIC DNA]</scope>
    <source>
        <strain evidence="7">ATCC 43054 / DSM 2088 / JCM 10308 / V24 S</strain>
    </source>
</reference>
<dbReference type="OrthoDB" id="31424at2157"/>
<dbReference type="HAMAP" id="MF_00584">
    <property type="entry name" value="HTH_type_cro_C1"/>
    <property type="match status" value="1"/>
</dbReference>
<evidence type="ECO:0000256" key="1">
    <source>
        <dbReference type="ARBA" id="ARBA00023015"/>
    </source>
</evidence>
<dbReference type="KEGG" id="mfv:Mfer_0667"/>
<dbReference type="PROSITE" id="PS50943">
    <property type="entry name" value="HTH_CROC1"/>
    <property type="match status" value="1"/>
</dbReference>
<gene>
    <name evidence="6" type="ordered locus">Mfer_0667</name>
</gene>
<dbReference type="Proteomes" id="UP000002315">
    <property type="component" value="Chromosome"/>
</dbReference>
<evidence type="ECO:0000256" key="3">
    <source>
        <dbReference type="ARBA" id="ARBA00023163"/>
    </source>
</evidence>
<proteinExistence type="inferred from homology"/>
<dbReference type="InterPro" id="IPR001387">
    <property type="entry name" value="Cro/C1-type_HTH"/>
</dbReference>
<dbReference type="NCBIfam" id="NF003162">
    <property type="entry name" value="PRK04140.1"/>
    <property type="match status" value="1"/>
</dbReference>
<dbReference type="Pfam" id="PF26553">
    <property type="entry name" value="PDDEXK_19"/>
    <property type="match status" value="1"/>
</dbReference>
<dbReference type="AlphaFoldDB" id="E3GYT4"/>
<evidence type="ECO:0000259" key="5">
    <source>
        <dbReference type="PROSITE" id="PS50943"/>
    </source>
</evidence>
<evidence type="ECO:0000313" key="7">
    <source>
        <dbReference type="Proteomes" id="UP000002315"/>
    </source>
</evidence>
<evidence type="ECO:0000256" key="2">
    <source>
        <dbReference type="ARBA" id="ARBA00023125"/>
    </source>
</evidence>
<evidence type="ECO:0000256" key="4">
    <source>
        <dbReference type="HAMAP-Rule" id="MF_00584"/>
    </source>
</evidence>
<feature type="domain" description="HTH cro/C1-type" evidence="5">
    <location>
        <begin position="131"/>
        <end position="189"/>
    </location>
</feature>
<dbReference type="HOGENOM" id="CLU_075726_0_0_2"/>
<protein>
    <recommendedName>
        <fullName evidence="4">Putative HTH-type transcriptional regulatory protein Mfer_0667</fullName>
    </recommendedName>
</protein>
<dbReference type="SMART" id="SM00530">
    <property type="entry name" value="HTH_XRE"/>
    <property type="match status" value="1"/>
</dbReference>
<name>E3GYT4_METFV</name>
<organism evidence="6 7">
    <name type="scientific">Methanothermus fervidus (strain ATCC 43054 / DSM 2088 / JCM 10308 / V24 S)</name>
    <dbReference type="NCBI Taxonomy" id="523846"/>
    <lineage>
        <taxon>Archaea</taxon>
        <taxon>Methanobacteriati</taxon>
        <taxon>Methanobacteriota</taxon>
        <taxon>Methanomada group</taxon>
        <taxon>Methanobacteria</taxon>
        <taxon>Methanobacteriales</taxon>
        <taxon>Methanothermaceae</taxon>
        <taxon>Methanothermus</taxon>
    </lineage>
</organism>
<dbReference type="EMBL" id="CP002278">
    <property type="protein sequence ID" value="ADP77466.1"/>
    <property type="molecule type" value="Genomic_DNA"/>
</dbReference>
<evidence type="ECO:0000313" key="6">
    <source>
        <dbReference type="EMBL" id="ADP77466.1"/>
    </source>
</evidence>
<dbReference type="InterPro" id="IPR020886">
    <property type="entry name" value="MTH_967-like"/>
</dbReference>